<feature type="domain" description="HTH marR-type" evidence="1">
    <location>
        <begin position="9"/>
        <end position="143"/>
    </location>
</feature>
<dbReference type="PANTHER" id="PTHR39515">
    <property type="entry name" value="CONSERVED PROTEIN"/>
    <property type="match status" value="1"/>
</dbReference>
<dbReference type="PANTHER" id="PTHR39515:SF2">
    <property type="entry name" value="HTH-TYPE TRANSCRIPTIONAL REGULATOR RV0880"/>
    <property type="match status" value="1"/>
</dbReference>
<dbReference type="InterPro" id="IPR000835">
    <property type="entry name" value="HTH_MarR-typ"/>
</dbReference>
<organism evidence="2 3">
    <name type="scientific">Corynebacterium nuruki</name>
    <dbReference type="NCBI Taxonomy" id="1032851"/>
    <lineage>
        <taxon>Bacteria</taxon>
        <taxon>Bacillati</taxon>
        <taxon>Actinomycetota</taxon>
        <taxon>Actinomycetes</taxon>
        <taxon>Mycobacteriales</taxon>
        <taxon>Corynebacteriaceae</taxon>
        <taxon>Corynebacterium</taxon>
    </lineage>
</organism>
<dbReference type="GO" id="GO:0003700">
    <property type="term" value="F:DNA-binding transcription factor activity"/>
    <property type="evidence" value="ECO:0007669"/>
    <property type="project" value="InterPro"/>
</dbReference>
<comment type="caution">
    <text evidence="2">The sequence shown here is derived from an EMBL/GenBank/DDBJ whole genome shotgun (WGS) entry which is preliminary data.</text>
</comment>
<reference evidence="2 3" key="1">
    <citation type="journal article" date="2018" name="Nat. Biotechnol.">
        <title>A standardized bacterial taxonomy based on genome phylogeny substantially revises the tree of life.</title>
        <authorList>
            <person name="Parks D.H."/>
            <person name="Chuvochina M."/>
            <person name="Waite D.W."/>
            <person name="Rinke C."/>
            <person name="Skarshewski A."/>
            <person name="Chaumeil P.A."/>
            <person name="Hugenholtz P."/>
        </authorList>
    </citation>
    <scope>NUCLEOTIDE SEQUENCE [LARGE SCALE GENOMIC DNA]</scope>
    <source>
        <strain evidence="2">UBA11247</strain>
    </source>
</reference>
<dbReference type="SMART" id="SM00347">
    <property type="entry name" value="HTH_MARR"/>
    <property type="match status" value="1"/>
</dbReference>
<protein>
    <submittedName>
        <fullName evidence="2">MarR family transcriptional regulator</fullName>
    </submittedName>
</protein>
<dbReference type="InterPro" id="IPR036390">
    <property type="entry name" value="WH_DNA-bd_sf"/>
</dbReference>
<dbReference type="Gene3D" id="1.10.10.10">
    <property type="entry name" value="Winged helix-like DNA-binding domain superfamily/Winged helix DNA-binding domain"/>
    <property type="match status" value="1"/>
</dbReference>
<proteinExistence type="predicted"/>
<accession>A0A3D4SWX3</accession>
<evidence type="ECO:0000313" key="3">
    <source>
        <dbReference type="Proteomes" id="UP000261739"/>
    </source>
</evidence>
<gene>
    <name evidence="2" type="ORF">DIW82_02755</name>
</gene>
<dbReference type="STRING" id="863239.GCA_000213935_02382"/>
<dbReference type="EMBL" id="DQID01000077">
    <property type="protein sequence ID" value="HCT13732.1"/>
    <property type="molecule type" value="Genomic_DNA"/>
</dbReference>
<dbReference type="PROSITE" id="PS50995">
    <property type="entry name" value="HTH_MARR_2"/>
    <property type="match status" value="1"/>
</dbReference>
<sequence length="165" mass="18478">MVDTDNQNQDDNLIVAAEVREALRSALHMIRMLEYPGELSTTQVSILNTVAAEPHPMGLLARRSGMTQPGMSQQVARLEAAGLVRRDPDPRDARVALVTITDSGEETRRRVNHERNEVLARYFAVLDDDARTALRDGLGPLTRLSEAVVQREIRGVRPQENTRRD</sequence>
<dbReference type="InterPro" id="IPR036388">
    <property type="entry name" value="WH-like_DNA-bd_sf"/>
</dbReference>
<name>A0A3D4SWX3_9CORY</name>
<evidence type="ECO:0000313" key="2">
    <source>
        <dbReference type="EMBL" id="HCT13732.1"/>
    </source>
</evidence>
<dbReference type="SUPFAM" id="SSF46785">
    <property type="entry name" value="Winged helix' DNA-binding domain"/>
    <property type="match status" value="1"/>
</dbReference>
<dbReference type="AlphaFoldDB" id="A0A3D4SWX3"/>
<dbReference type="Proteomes" id="UP000261739">
    <property type="component" value="Unassembled WGS sequence"/>
</dbReference>
<dbReference type="InterPro" id="IPR052526">
    <property type="entry name" value="HTH-type_Bedaq_tolerance"/>
</dbReference>
<dbReference type="RefSeq" id="WP_010119139.1">
    <property type="nucleotide sequence ID" value="NZ_DAITTW010000140.1"/>
</dbReference>
<dbReference type="Pfam" id="PF12802">
    <property type="entry name" value="MarR_2"/>
    <property type="match status" value="1"/>
</dbReference>
<evidence type="ECO:0000259" key="1">
    <source>
        <dbReference type="PROSITE" id="PS50995"/>
    </source>
</evidence>